<dbReference type="RefSeq" id="WP_200240043.1">
    <property type="nucleotide sequence ID" value="NZ_NRRV01000048.1"/>
</dbReference>
<organism evidence="4 5">
    <name type="scientific">Thiohalocapsa halophila</name>
    <dbReference type="NCBI Taxonomy" id="69359"/>
    <lineage>
        <taxon>Bacteria</taxon>
        <taxon>Pseudomonadati</taxon>
        <taxon>Pseudomonadota</taxon>
        <taxon>Gammaproteobacteria</taxon>
        <taxon>Chromatiales</taxon>
        <taxon>Chromatiaceae</taxon>
        <taxon>Thiohalocapsa</taxon>
    </lineage>
</organism>
<evidence type="ECO:0000259" key="3">
    <source>
        <dbReference type="Pfam" id="PF01370"/>
    </source>
</evidence>
<dbReference type="Gene3D" id="3.40.50.720">
    <property type="entry name" value="NAD(P)-binding Rossmann-like Domain"/>
    <property type="match status" value="1"/>
</dbReference>
<sequence>MVSTAIQSAETILVTGGCGFIGANLVPMLEEAGYSVRVLDNLAKGDSSLLAGCRAEIVVGDIRDCAAVAQALEGVDAVIHLAAFGSVVESVAAPAENFDVNARGTFVVLDECRKRGIARFVFASTGGALIGNADPPVNEDSRPRPISPYGSSKLCGEAYCSSFAHSYNMHVTALRFANVVGPCSWHKKGAVTAFAKAIMSQDPLRIFGDGSATRDFLYVEDLCKGIGLALRAALPGFNPLHLASGREVSIGELARLMARIAGDDNYPIEYAPKRAGEVDRNFARFDRASALLGFEPQYSLEEGLTRTWEWFELERSKRGSAGV</sequence>
<keyword evidence="5" id="KW-1185">Reference proteome</keyword>
<comment type="caution">
    <text evidence="4">The sequence shown here is derived from an EMBL/GenBank/DDBJ whole genome shotgun (WGS) entry which is preliminary data.</text>
</comment>
<protein>
    <recommendedName>
        <fullName evidence="3">NAD-dependent epimerase/dehydratase domain-containing protein</fullName>
    </recommendedName>
</protein>
<dbReference type="InterPro" id="IPR001509">
    <property type="entry name" value="Epimerase_deHydtase"/>
</dbReference>
<comment type="pathway">
    <text evidence="1">Bacterial outer membrane biogenesis; LPS O-antigen biosynthesis.</text>
</comment>
<proteinExistence type="inferred from homology"/>
<dbReference type="Proteomes" id="UP000748752">
    <property type="component" value="Unassembled WGS sequence"/>
</dbReference>
<gene>
    <name evidence="4" type="ORF">CKO31_17290</name>
</gene>
<evidence type="ECO:0000256" key="2">
    <source>
        <dbReference type="ARBA" id="ARBA00007637"/>
    </source>
</evidence>
<dbReference type="EMBL" id="NRRV01000048">
    <property type="protein sequence ID" value="MBK1632463.1"/>
    <property type="molecule type" value="Genomic_DNA"/>
</dbReference>
<comment type="similarity">
    <text evidence="2">Belongs to the NAD(P)-dependent epimerase/dehydratase family.</text>
</comment>
<dbReference type="SUPFAM" id="SSF51735">
    <property type="entry name" value="NAD(P)-binding Rossmann-fold domains"/>
    <property type="match status" value="1"/>
</dbReference>
<evidence type="ECO:0000313" key="4">
    <source>
        <dbReference type="EMBL" id="MBK1632463.1"/>
    </source>
</evidence>
<accession>A0ABS1CKK8</accession>
<reference evidence="4 5" key="1">
    <citation type="journal article" date="2020" name="Microorganisms">
        <title>Osmotic Adaptation and Compatible Solute Biosynthesis of Phototrophic Bacteria as Revealed from Genome Analyses.</title>
        <authorList>
            <person name="Imhoff J.F."/>
            <person name="Rahn T."/>
            <person name="Kunzel S."/>
            <person name="Keller A."/>
            <person name="Neulinger S.C."/>
        </authorList>
    </citation>
    <scope>NUCLEOTIDE SEQUENCE [LARGE SCALE GENOMIC DNA]</scope>
    <source>
        <strain evidence="4 5">DSM 6210</strain>
    </source>
</reference>
<feature type="domain" description="NAD-dependent epimerase/dehydratase" evidence="3">
    <location>
        <begin position="12"/>
        <end position="232"/>
    </location>
</feature>
<evidence type="ECO:0000256" key="1">
    <source>
        <dbReference type="ARBA" id="ARBA00005125"/>
    </source>
</evidence>
<evidence type="ECO:0000313" key="5">
    <source>
        <dbReference type="Proteomes" id="UP000748752"/>
    </source>
</evidence>
<dbReference type="Pfam" id="PF01370">
    <property type="entry name" value="Epimerase"/>
    <property type="match status" value="1"/>
</dbReference>
<dbReference type="PANTHER" id="PTHR43000">
    <property type="entry name" value="DTDP-D-GLUCOSE 4,6-DEHYDRATASE-RELATED"/>
    <property type="match status" value="1"/>
</dbReference>
<name>A0ABS1CKK8_9GAMM</name>
<dbReference type="InterPro" id="IPR036291">
    <property type="entry name" value="NAD(P)-bd_dom_sf"/>
</dbReference>